<feature type="compositionally biased region" description="Basic and acidic residues" evidence="1">
    <location>
        <begin position="210"/>
        <end position="242"/>
    </location>
</feature>
<keyword evidence="3" id="KW-1185">Reference proteome</keyword>
<proteinExistence type="predicted"/>
<protein>
    <submittedName>
        <fullName evidence="2">Uncharacterized protein</fullName>
    </submittedName>
</protein>
<feature type="compositionally biased region" description="Polar residues" evidence="1">
    <location>
        <begin position="130"/>
        <end position="145"/>
    </location>
</feature>
<feature type="region of interest" description="Disordered" evidence="1">
    <location>
        <begin position="194"/>
        <end position="255"/>
    </location>
</feature>
<dbReference type="AlphaFoldDB" id="A0A2T7PKC2"/>
<evidence type="ECO:0000256" key="1">
    <source>
        <dbReference type="SAM" id="MobiDB-lite"/>
    </source>
</evidence>
<name>A0A2T7PKC2_POMCA</name>
<sequence>MVVGMDKKERNEGRKEEVMGKRKGKLGPLSLAPRDNGDIAVLASAKCADEFGIREQTKTPLISLLQHTTSGDGKGCSHVHSLVREECQGWALREDGYRALLPARSSKRYQGSIWSKPRDTHEDNKLDRPTLTSRQPPCEMCQSSPKQHKRSTESLAFGQGWHQHVASGPKMEEKPGTNEVMPAIASLSWPLSSPLPISSSSTSSQVLKTAGEREREKKKTKKKENVTERERKREVDGGEGQKTDGFASSHPFGSTEDNTFFAGWWGTSKYSRASDCVAAHPCGH</sequence>
<feature type="compositionally biased region" description="Low complexity" evidence="1">
    <location>
        <begin position="194"/>
        <end position="204"/>
    </location>
</feature>
<gene>
    <name evidence="2" type="ORF">C0Q70_05103</name>
</gene>
<accession>A0A2T7PKC2</accession>
<feature type="compositionally biased region" description="Basic and acidic residues" evidence="1">
    <location>
        <begin position="116"/>
        <end position="128"/>
    </location>
</feature>
<comment type="caution">
    <text evidence="2">The sequence shown here is derived from an EMBL/GenBank/DDBJ whole genome shotgun (WGS) entry which is preliminary data.</text>
</comment>
<dbReference type="EMBL" id="PZQS01000003">
    <property type="protein sequence ID" value="PVD33842.1"/>
    <property type="molecule type" value="Genomic_DNA"/>
</dbReference>
<organism evidence="2 3">
    <name type="scientific">Pomacea canaliculata</name>
    <name type="common">Golden apple snail</name>
    <dbReference type="NCBI Taxonomy" id="400727"/>
    <lineage>
        <taxon>Eukaryota</taxon>
        <taxon>Metazoa</taxon>
        <taxon>Spiralia</taxon>
        <taxon>Lophotrochozoa</taxon>
        <taxon>Mollusca</taxon>
        <taxon>Gastropoda</taxon>
        <taxon>Caenogastropoda</taxon>
        <taxon>Architaenioglossa</taxon>
        <taxon>Ampullarioidea</taxon>
        <taxon>Ampullariidae</taxon>
        <taxon>Pomacea</taxon>
    </lineage>
</organism>
<dbReference type="Proteomes" id="UP000245119">
    <property type="component" value="Linkage Group LG3"/>
</dbReference>
<feature type="compositionally biased region" description="Basic and acidic residues" evidence="1">
    <location>
        <begin position="1"/>
        <end position="20"/>
    </location>
</feature>
<feature type="region of interest" description="Disordered" evidence="1">
    <location>
        <begin position="108"/>
        <end position="152"/>
    </location>
</feature>
<reference evidence="2 3" key="1">
    <citation type="submission" date="2018-04" db="EMBL/GenBank/DDBJ databases">
        <title>The genome of golden apple snail Pomacea canaliculata provides insight into stress tolerance and invasive adaptation.</title>
        <authorList>
            <person name="Liu C."/>
            <person name="Liu B."/>
            <person name="Ren Y."/>
            <person name="Zhang Y."/>
            <person name="Wang H."/>
            <person name="Li S."/>
            <person name="Jiang F."/>
            <person name="Yin L."/>
            <person name="Zhang G."/>
            <person name="Qian W."/>
            <person name="Fan W."/>
        </authorList>
    </citation>
    <scope>NUCLEOTIDE SEQUENCE [LARGE SCALE GENOMIC DNA]</scope>
    <source>
        <strain evidence="2">SZHN2017</strain>
        <tissue evidence="2">Muscle</tissue>
    </source>
</reference>
<feature type="region of interest" description="Disordered" evidence="1">
    <location>
        <begin position="1"/>
        <end position="33"/>
    </location>
</feature>
<evidence type="ECO:0000313" key="2">
    <source>
        <dbReference type="EMBL" id="PVD33842.1"/>
    </source>
</evidence>
<evidence type="ECO:0000313" key="3">
    <source>
        <dbReference type="Proteomes" id="UP000245119"/>
    </source>
</evidence>